<dbReference type="NCBIfam" id="NF001567">
    <property type="entry name" value="PRK00389.1"/>
    <property type="match status" value="1"/>
</dbReference>
<dbReference type="EMBL" id="SPRH01000013">
    <property type="protein sequence ID" value="TIC02121.1"/>
    <property type="molecule type" value="Genomic_DNA"/>
</dbReference>
<dbReference type="InterPro" id="IPR027266">
    <property type="entry name" value="TrmE/GcvT-like"/>
</dbReference>
<evidence type="ECO:0000256" key="8">
    <source>
        <dbReference type="RuleBase" id="RU003981"/>
    </source>
</evidence>
<dbReference type="InterPro" id="IPR013977">
    <property type="entry name" value="GcvT_C"/>
</dbReference>
<evidence type="ECO:0000313" key="11">
    <source>
        <dbReference type="EMBL" id="TIB81865.1"/>
    </source>
</evidence>
<dbReference type="GO" id="GO:0006546">
    <property type="term" value="P:glycine catabolic process"/>
    <property type="evidence" value="ECO:0007669"/>
    <property type="project" value="InterPro"/>
</dbReference>
<comment type="subunit">
    <text evidence="8">The glycine cleavage system is composed of four proteins: P, T, L and H.</text>
</comment>
<dbReference type="InterPro" id="IPR006222">
    <property type="entry name" value="GCVT_N"/>
</dbReference>
<dbReference type="GO" id="GO:0005739">
    <property type="term" value="C:mitochondrion"/>
    <property type="evidence" value="ECO:0007669"/>
    <property type="project" value="UniProtKB-SubCell"/>
</dbReference>
<dbReference type="SUPFAM" id="SSF101790">
    <property type="entry name" value="Aminomethyltransferase beta-barrel domain"/>
    <property type="match status" value="1"/>
</dbReference>
<evidence type="ECO:0000313" key="20">
    <source>
        <dbReference type="Proteomes" id="UP000310708"/>
    </source>
</evidence>
<dbReference type="Pfam" id="PF01571">
    <property type="entry name" value="GCV_T"/>
    <property type="match status" value="1"/>
</dbReference>
<dbReference type="EMBL" id="SPRW01000013">
    <property type="protein sequence ID" value="TIC67212.1"/>
    <property type="molecule type" value="Genomic_DNA"/>
</dbReference>
<dbReference type="InterPro" id="IPR006223">
    <property type="entry name" value="GcvT"/>
</dbReference>
<dbReference type="GO" id="GO:0005960">
    <property type="term" value="C:glycine cleavage complex"/>
    <property type="evidence" value="ECO:0007669"/>
    <property type="project" value="InterPro"/>
</dbReference>
<dbReference type="Gene3D" id="4.10.1250.10">
    <property type="entry name" value="Aminomethyltransferase fragment"/>
    <property type="match status" value="1"/>
</dbReference>
<dbReference type="PIRSF" id="PIRSF006487">
    <property type="entry name" value="GcvT"/>
    <property type="match status" value="1"/>
</dbReference>
<keyword evidence="8" id="KW-0809">Transit peptide</keyword>
<keyword evidence="4 8" id="KW-0808">Transferase</keyword>
<feature type="domain" description="GCVT N-terminal" evidence="9">
    <location>
        <begin position="16"/>
        <end position="288"/>
    </location>
</feature>
<dbReference type="GO" id="GO:0004047">
    <property type="term" value="F:aminomethyltransferase activity"/>
    <property type="evidence" value="ECO:0007669"/>
    <property type="project" value="UniProtKB-EC"/>
</dbReference>
<evidence type="ECO:0000256" key="2">
    <source>
        <dbReference type="ARBA" id="ARBA00012616"/>
    </source>
</evidence>
<evidence type="ECO:0000256" key="7">
    <source>
        <dbReference type="PIRSR" id="PIRSR006487-1"/>
    </source>
</evidence>
<dbReference type="EMBL" id="SPRC01000004">
    <property type="protein sequence ID" value="TIB81865.1"/>
    <property type="molecule type" value="Genomic_DNA"/>
</dbReference>
<evidence type="ECO:0000256" key="6">
    <source>
        <dbReference type="ARBA" id="ARBA00047665"/>
    </source>
</evidence>
<feature type="binding site" evidence="7">
    <location>
        <position position="224"/>
    </location>
    <ligand>
        <name>substrate</name>
    </ligand>
</feature>
<sequence length="404" mass="44662">MKLSGILCNTIKKTPLYDWHIARGAQMVPFAGWSMPLQYKAMGQVDAHNHVRKQAGLFDVSHMQQIIHSYLTQKYSLKQPKSSNFIHSILPVSYNQLTNTGSYSLILTEEGGIVDDCILTKWSDESWYLVTNAARSKEVANWLTNQQERYQDETGESISIDYLESKKQALLALQGPKAAEVLARHSETSLKELYFGNVSQNLRLSGGANVHIARSGYTGEDGFEISVEERDAVAIADMLADGNPTIPIGLGARDSLRLEAGLCLYGNDLWENDLTVGEAGLAWTIAKDRRTEDQVTKFPGWGKVIPSLKLANMSKRRVGLTVEKGPAARQNASILNTNEEKVGHVTSGAPSPTLNQNIAMGYLPKEFASIGTKVLVDIRGRKRQAEVVKMPFVANNYYREGMGI</sequence>
<evidence type="ECO:0000313" key="15">
    <source>
        <dbReference type="EMBL" id="TIC68320.1"/>
    </source>
</evidence>
<dbReference type="EMBL" id="SPRX01000014">
    <property type="protein sequence ID" value="TIC66832.1"/>
    <property type="molecule type" value="Genomic_DNA"/>
</dbReference>
<evidence type="ECO:0000256" key="1">
    <source>
        <dbReference type="ARBA" id="ARBA00008609"/>
    </source>
</evidence>
<dbReference type="Gene3D" id="3.30.70.1400">
    <property type="entry name" value="Aminomethyltransferase beta-barrel domains"/>
    <property type="match status" value="1"/>
</dbReference>
<dbReference type="PANTHER" id="PTHR43757:SF2">
    <property type="entry name" value="AMINOMETHYLTRANSFERASE, MITOCHONDRIAL"/>
    <property type="match status" value="1"/>
</dbReference>
<evidence type="ECO:0000313" key="16">
    <source>
        <dbReference type="Proteomes" id="UP000305362"/>
    </source>
</evidence>
<dbReference type="Proteomes" id="UP000307169">
    <property type="component" value="Unassembled WGS sequence"/>
</dbReference>
<evidence type="ECO:0000313" key="17">
    <source>
        <dbReference type="Proteomes" id="UP000307169"/>
    </source>
</evidence>
<dbReference type="PANTHER" id="PTHR43757">
    <property type="entry name" value="AMINOMETHYLTRANSFERASE"/>
    <property type="match status" value="1"/>
</dbReference>
<evidence type="ECO:0000313" key="13">
    <source>
        <dbReference type="EMBL" id="TIC66832.1"/>
    </source>
</evidence>
<evidence type="ECO:0000313" key="18">
    <source>
        <dbReference type="Proteomes" id="UP000309601"/>
    </source>
</evidence>
<dbReference type="Pfam" id="PF08669">
    <property type="entry name" value="GCV_T_C"/>
    <property type="match status" value="1"/>
</dbReference>
<evidence type="ECO:0000256" key="4">
    <source>
        <dbReference type="ARBA" id="ARBA00022679"/>
    </source>
</evidence>
<protein>
    <recommendedName>
        <fullName evidence="2 8">Aminomethyltransferase</fullName>
        <ecNumber evidence="2 8">2.1.2.10</ecNumber>
    </recommendedName>
    <alternativeName>
        <fullName evidence="5 8">Glycine cleavage system T protein</fullName>
    </alternativeName>
</protein>
<evidence type="ECO:0000259" key="10">
    <source>
        <dbReference type="Pfam" id="PF08669"/>
    </source>
</evidence>
<dbReference type="Proteomes" id="UP000309601">
    <property type="component" value="Unassembled WGS sequence"/>
</dbReference>
<comment type="function">
    <text evidence="8">The glycine cleavage system catalyzes the degradation of glycine.</text>
</comment>
<dbReference type="Gene3D" id="3.30.1360.120">
    <property type="entry name" value="Probable tRNA modification gtpase trme, domain 1"/>
    <property type="match status" value="1"/>
</dbReference>
<dbReference type="InterPro" id="IPR028896">
    <property type="entry name" value="GcvT/YgfZ/DmdA"/>
</dbReference>
<feature type="domain" description="Aminomethyltransferase C-terminal" evidence="10">
    <location>
        <begin position="315"/>
        <end position="393"/>
    </location>
</feature>
<dbReference type="Proteomes" id="UP000305362">
    <property type="component" value="Unassembled WGS sequence"/>
</dbReference>
<organism evidence="13 20">
    <name type="scientific">Wallemia mellicola</name>
    <dbReference type="NCBI Taxonomy" id="1708541"/>
    <lineage>
        <taxon>Eukaryota</taxon>
        <taxon>Fungi</taxon>
        <taxon>Dikarya</taxon>
        <taxon>Basidiomycota</taxon>
        <taxon>Wallemiomycotina</taxon>
        <taxon>Wallemiomycetes</taxon>
        <taxon>Wallemiales</taxon>
        <taxon>Wallemiaceae</taxon>
        <taxon>Wallemia</taxon>
    </lineage>
</organism>
<keyword evidence="3 8" id="KW-0032">Aminotransferase</keyword>
<evidence type="ECO:0000313" key="19">
    <source>
        <dbReference type="Proteomes" id="UP000310685"/>
    </source>
</evidence>
<dbReference type="Proteomes" id="UP000310685">
    <property type="component" value="Unassembled WGS sequence"/>
</dbReference>
<comment type="caution">
    <text evidence="13">The sequence shown here is derived from an EMBL/GenBank/DDBJ whole genome shotgun (WGS) entry which is preliminary data.</text>
</comment>
<evidence type="ECO:0000259" key="9">
    <source>
        <dbReference type="Pfam" id="PF01571"/>
    </source>
</evidence>
<dbReference type="EMBL" id="SPRV01000013">
    <property type="protein sequence ID" value="TIC68320.1"/>
    <property type="molecule type" value="Genomic_DNA"/>
</dbReference>
<dbReference type="SUPFAM" id="SSF103025">
    <property type="entry name" value="Folate-binding domain"/>
    <property type="match status" value="1"/>
</dbReference>
<evidence type="ECO:0000313" key="14">
    <source>
        <dbReference type="EMBL" id="TIC67212.1"/>
    </source>
</evidence>
<evidence type="ECO:0000256" key="5">
    <source>
        <dbReference type="ARBA" id="ARBA00031395"/>
    </source>
</evidence>
<dbReference type="InterPro" id="IPR029043">
    <property type="entry name" value="GcvT/YgfZ_C"/>
</dbReference>
<proteinExistence type="inferred from homology"/>
<dbReference type="Gene3D" id="2.40.30.110">
    <property type="entry name" value="Aminomethyltransferase beta-barrel domains"/>
    <property type="match status" value="1"/>
</dbReference>
<dbReference type="NCBIfam" id="TIGR00528">
    <property type="entry name" value="gcvT"/>
    <property type="match status" value="1"/>
</dbReference>
<keyword evidence="8" id="KW-0496">Mitochondrion</keyword>
<dbReference type="GO" id="GO:0008483">
    <property type="term" value="F:transaminase activity"/>
    <property type="evidence" value="ECO:0007669"/>
    <property type="project" value="UniProtKB-KW"/>
</dbReference>
<comment type="similarity">
    <text evidence="1 8">Belongs to the GcvT family.</text>
</comment>
<name>A0A4T0LZ96_9BASI</name>
<dbReference type="FunFam" id="2.40.30.110:FF:000002">
    <property type="entry name" value="Aminomethyltransferase"/>
    <property type="match status" value="1"/>
</dbReference>
<comment type="subcellular location">
    <subcellularLocation>
        <location evidence="8">Mitochondrion</location>
    </subcellularLocation>
</comment>
<dbReference type="Proteomes" id="UP000310708">
    <property type="component" value="Unassembled WGS sequence"/>
</dbReference>
<comment type="catalytic activity">
    <reaction evidence="6 8">
        <text>N(6)-[(R)-S(8)-aminomethyldihydrolipoyl]-L-lysyl-[protein] + (6S)-5,6,7,8-tetrahydrofolate = N(6)-[(R)-dihydrolipoyl]-L-lysyl-[protein] + (6R)-5,10-methylene-5,6,7,8-tetrahydrofolate + NH4(+)</text>
        <dbReference type="Rhea" id="RHEA:16945"/>
        <dbReference type="Rhea" id="RHEA-COMP:10475"/>
        <dbReference type="Rhea" id="RHEA-COMP:10492"/>
        <dbReference type="ChEBI" id="CHEBI:15636"/>
        <dbReference type="ChEBI" id="CHEBI:28938"/>
        <dbReference type="ChEBI" id="CHEBI:57453"/>
        <dbReference type="ChEBI" id="CHEBI:83100"/>
        <dbReference type="ChEBI" id="CHEBI:83143"/>
        <dbReference type="EC" id="2.1.2.10"/>
    </reaction>
</comment>
<evidence type="ECO:0000256" key="3">
    <source>
        <dbReference type="ARBA" id="ARBA00022576"/>
    </source>
</evidence>
<dbReference type="OrthoDB" id="10263536at2759"/>
<accession>A0A4T0LZ96</accession>
<gene>
    <name evidence="13" type="ORF">E3Q01_01494</name>
    <name evidence="14" type="ORF">E3Q02_01570</name>
    <name evidence="15" type="ORF">E3Q03_01629</name>
    <name evidence="12" type="ORF">E3Q17_01499</name>
    <name evidence="11" type="ORF">E3Q22_00542</name>
</gene>
<dbReference type="EC" id="2.1.2.10" evidence="2 8"/>
<dbReference type="AlphaFoldDB" id="A0A4T0LZ96"/>
<evidence type="ECO:0000313" key="12">
    <source>
        <dbReference type="EMBL" id="TIC02121.1"/>
    </source>
</evidence>
<reference evidence="16 17" key="1">
    <citation type="submission" date="2019-03" db="EMBL/GenBank/DDBJ databases">
        <title>Sequencing 25 genomes of Wallemia mellicola.</title>
        <authorList>
            <person name="Gostincar C."/>
        </authorList>
    </citation>
    <scope>NUCLEOTIDE SEQUENCE [LARGE SCALE GENOMIC DNA]</scope>
    <source>
        <strain evidence="12 17">EXF-1262</strain>
        <strain evidence="14 18">EXF-1274</strain>
        <strain evidence="15 16">EXF-1277</strain>
        <strain evidence="11 19">EXF-6152</strain>
        <strain evidence="13 20">EXF-757</strain>
    </source>
</reference>